<evidence type="ECO:0000256" key="2">
    <source>
        <dbReference type="ARBA" id="ARBA00022562"/>
    </source>
</evidence>
<proteinExistence type="inferred from homology"/>
<dbReference type="InterPro" id="IPR023233">
    <property type="entry name" value="Herpes_MCP_upper_sf"/>
</dbReference>
<evidence type="ECO:0000256" key="3">
    <source>
        <dbReference type="ARBA" id="ARBA00022680"/>
    </source>
</evidence>
<organism evidence="5">
    <name type="scientific">Meleagrid herpesvirus 1</name>
    <name type="common">MeHV-1</name>
    <name type="synonym">Turkey herpesvirus</name>
    <dbReference type="NCBI Taxonomy" id="37108"/>
    <lineage>
        <taxon>Viruses</taxon>
        <taxon>Duplodnaviria</taxon>
        <taxon>Heunggongvirae</taxon>
        <taxon>Peploviricota</taxon>
        <taxon>Herviviricetes</taxon>
        <taxon>Herpesvirales</taxon>
        <taxon>Orthoherpesviridae</taxon>
        <taxon>Alphaherpesvirinae</taxon>
        <taxon>Mardivirus</taxon>
        <taxon>Mardivirus meleagridalpha1</taxon>
    </lineage>
</organism>
<dbReference type="Pfam" id="PF03122">
    <property type="entry name" value="Herpes_MCP"/>
    <property type="match status" value="1"/>
</dbReference>
<organismHost>
    <name type="scientific">Meleagris gallopavo</name>
    <name type="common">Wild turkey</name>
    <dbReference type="NCBI Taxonomy" id="9103"/>
</organismHost>
<gene>
    <name evidence="5" type="primary">UL19</name>
</gene>
<keyword evidence="3" id="KW-1147">T=16 icosahedral capsid protein</keyword>
<accession>Q9E1H3</accession>
<dbReference type="GO" id="GO:0039622">
    <property type="term" value="C:T=16 icosahedral viral capsid"/>
    <property type="evidence" value="ECO:0007669"/>
    <property type="project" value="UniProtKB-KW"/>
</dbReference>
<dbReference type="GO" id="GO:0005198">
    <property type="term" value="F:structural molecule activity"/>
    <property type="evidence" value="ECO:0007669"/>
    <property type="project" value="InterPro"/>
</dbReference>
<evidence type="ECO:0000256" key="4">
    <source>
        <dbReference type="ARBA" id="ARBA00022844"/>
    </source>
</evidence>
<organismHost>
    <name type="scientific">Gallus gallus</name>
    <name type="common">Chicken</name>
    <dbReference type="NCBI Taxonomy" id="9031"/>
</organismHost>
<dbReference type="EMBL" id="AF282130">
    <property type="protein sequence ID" value="AAG30058.1"/>
    <property type="molecule type" value="Genomic_DNA"/>
</dbReference>
<evidence type="ECO:0000256" key="1">
    <source>
        <dbReference type="ARBA" id="ARBA00022561"/>
    </source>
</evidence>
<keyword evidence="1" id="KW-0167">Capsid protein</keyword>
<sequence>MKFVFCLNVSHRTDSIGDYGMPISPAQDCPPTGVVCFSPPFNIGSTLAPTGRLLTTIEMSSHRCMFDYFKQFSSDDDGRYTAQFDILLGTYCNTLSLIRFLETGLSVACICTRAPDLMYMREGTVQFEIQQPMIAREGPHPADQPVHNYMVKRVCRRSLNAAFVVAAEALALLSEVSLDGTAISKHLRMRAIQQLARNVRTILDSFERGTVDQMLRILLEKAPPATLLIPLSHALSEGRTNSQVMRANLVSELKRRVCVETFIMSKTGISRESILSFLARMVNSTQQTISMPRLTHADSKGRLVDGVLVTTAMVRQKLLSGILNVSDTSARVPVTYGEMIISGTNLVTAVVMGKAVRNMDDVARYILNLREDEVMNSTDKVIEGDSDRLQMADVPAELVVVGDKLIFLEALERRVYQATQVRYPLIGYVDLTFIIPLGIYQRISERYARHAGDYAPGVGSGGDIRNFAPRDIYFYNKDNQLICLTLADAIGTVCHPSFLDIEATVNHLRSGRYELTCTLGAYVTNPPALPLMDAARQFFENVGEMMREFPRWVEECQMTTEQFMSTGNENLFMELHPAFDFFVIPGDVDLPGPHNIPQVMASAEASWRVCNGNIPLPLCNTDFRDALGRELSSTRYKLSDSTVSALSDTFADSSYPTAFYIIEAVIHGSERNFGLLMRLVIQCIRSYWDNSKRVAFINNFHMVAYIEAYLCSGELPEECMNIYKELMRHVRALRSLVQDYTEQTDSLYEQSHDELNHVLIDRTVLPPLLWDCDPLIYRTRGIRDRELYLNVGGEENYTVRPWLELQDADFNRTGNVLVHNRPVRDIDRQAFVPHHSQEWTILSKIYYYVVVPAFSRGQCCTMGIRFDNIYATSQAVIIPEVHSDEEPPIDPEDPRHPLNGRNLIPNTFNVLLHNARISADADALLTLQETVNNMAERTTAILYATTPDIGGASASTRRMRTFDGALHHGLLMMAYPCNDETIVAGTYFYPVPVNALFACSDHLAAMRALPGNIRTICERAPPVPSFLGANYYSTFRQPLAQYVKRSRCGPNEMSYALMSGYFKLSPLGLYHQLRTGLHPGIAFTVIRQDRFLADMGLFAERASESYFLGQVSVTKRPHAGGVQFSLTQPRANVDLGVGYTAVCTPLMLRNAVTDMGNTAQSLHLTRGSPPLLNPEADEFLRKVATRGQRTAPQRPVPFLGTLMPSLPSGLEHGQMSICEFIPTPVSSDLEYFKTPCNPRGRAAGPIHSGEDMQDVDNIMYDHKQGDPAYPFRATNNPWASQRYSYADRLYNGTYNLSGASPLFSPSYKFFTPAEVCSKTRCLDKLITEAGSAPSASTSDGEIQFKRPVGSTELTEDPCSLFQEAYPILCATDKALLLSYTKGTTDGSESHLAQYLIRDSSPIGGCLPTC</sequence>
<name>Q9E1H3_MEHV1</name>
<dbReference type="SUPFAM" id="SSF103417">
    <property type="entry name" value="Major capsid protein VP5"/>
    <property type="match status" value="1"/>
</dbReference>
<evidence type="ECO:0000313" key="5">
    <source>
        <dbReference type="EMBL" id="AAG30058.1"/>
    </source>
</evidence>
<dbReference type="InterPro" id="IPR000912">
    <property type="entry name" value="Herpes_MCP"/>
</dbReference>
<keyword evidence="2" id="KW-1048">Host nucleus</keyword>
<reference evidence="5" key="1">
    <citation type="journal article" date="2001" name="J. Gen. Virol.">
        <title>The genome of herpesvirus of turkeys: comparative analysis with Marek's disease viruses.</title>
        <authorList>
            <person name="Kingham B.F."/>
            <person name="Zelnik V."/>
            <person name="Kopacek J."/>
            <person name="Majerciak V."/>
            <person name="Ney E."/>
            <person name="Schmidt C.J."/>
        </authorList>
    </citation>
    <scope>NUCLEOTIDE SEQUENCE</scope>
    <source>
        <strain evidence="5">FC126</strain>
    </source>
</reference>
<keyword evidence="4" id="KW-0946">Virion</keyword>
<reference evidence="5" key="2">
    <citation type="submission" date="2004-11" db="EMBL/GenBank/DDBJ databases">
        <authorList>
            <person name="Aouacheria A.J."/>
            <person name="Banyai M."/>
            <person name="Rigal D."/>
            <person name="Schmidt C.J."/>
            <person name="Gillet G."/>
        </authorList>
    </citation>
    <scope>NUCLEOTIDE SEQUENCE</scope>
    <source>
        <strain evidence="5">FC126</strain>
    </source>
</reference>
<dbReference type="PRINTS" id="PR00235">
    <property type="entry name" value="HSVCAPSIDMCP"/>
</dbReference>
<protein>
    <submittedName>
        <fullName evidence="5">UL19 major capsid protein VP5</fullName>
    </submittedName>
</protein>
<dbReference type="HAMAP" id="MF_04016">
    <property type="entry name" value="HSV_MCP"/>
    <property type="match status" value="1"/>
</dbReference>